<dbReference type="InterPro" id="IPR007708">
    <property type="entry name" value="DBR1_C"/>
</dbReference>
<dbReference type="PANTHER" id="PTHR12849">
    <property type="entry name" value="RNA LARIAT DEBRANCHING ENZYME"/>
    <property type="match status" value="1"/>
</dbReference>
<evidence type="ECO:0000313" key="3">
    <source>
        <dbReference type="EMBL" id="OLY79703.1"/>
    </source>
</evidence>
<comment type="caution">
    <text evidence="3">The sequence shown here is derived from an EMBL/GenBank/DDBJ whole genome shotgun (WGS) entry which is preliminary data.</text>
</comment>
<dbReference type="GO" id="GO:0008419">
    <property type="term" value="F:RNA lariat debranching enzyme activity"/>
    <property type="evidence" value="ECO:0007669"/>
    <property type="project" value="TreeGrafter"/>
</dbReference>
<evidence type="ECO:0000313" key="4">
    <source>
        <dbReference type="Proteomes" id="UP000187455"/>
    </source>
</evidence>
<feature type="region of interest" description="Disordered" evidence="1">
    <location>
        <begin position="260"/>
        <end position="327"/>
    </location>
</feature>
<feature type="compositionally biased region" description="Low complexity" evidence="1">
    <location>
        <begin position="267"/>
        <end position="302"/>
    </location>
</feature>
<dbReference type="Pfam" id="PF05011">
    <property type="entry name" value="DBR1"/>
    <property type="match status" value="1"/>
</dbReference>
<reference evidence="3 4" key="1">
    <citation type="journal article" date="2016" name="Mol. Biol. Evol.">
        <title>Genome-Wide Survey of Gut Fungi (Harpellales) Reveals the First Horizontally Transferred Ubiquitin Gene from a Mosquito Host.</title>
        <authorList>
            <person name="Wang Y."/>
            <person name="White M.M."/>
            <person name="Kvist S."/>
            <person name="Moncalvo J.M."/>
        </authorList>
    </citation>
    <scope>NUCLEOTIDE SEQUENCE [LARGE SCALE GENOMIC DNA]</scope>
    <source>
        <strain evidence="3 4">ALG-7-W6</strain>
    </source>
</reference>
<feature type="compositionally biased region" description="Polar residues" evidence="1">
    <location>
        <begin position="310"/>
        <end position="323"/>
    </location>
</feature>
<evidence type="ECO:0000256" key="1">
    <source>
        <dbReference type="SAM" id="MobiDB-lite"/>
    </source>
</evidence>
<dbReference type="SUPFAM" id="SSF56300">
    <property type="entry name" value="Metallo-dependent phosphatases"/>
    <property type="match status" value="1"/>
</dbReference>
<proteinExistence type="predicted"/>
<keyword evidence="4" id="KW-1185">Reference proteome</keyword>
<name>A0A1R0GS31_9FUNG</name>
<feature type="domain" description="Lariat debranching enzyme C-terminal" evidence="2">
    <location>
        <begin position="373"/>
        <end position="520"/>
    </location>
</feature>
<dbReference type="Proteomes" id="UP000187455">
    <property type="component" value="Unassembled WGS sequence"/>
</dbReference>
<gene>
    <name evidence="3" type="ORF">AYI68_g6220</name>
</gene>
<dbReference type="GO" id="GO:0000398">
    <property type="term" value="P:mRNA splicing, via spliceosome"/>
    <property type="evidence" value="ECO:0007669"/>
    <property type="project" value="TreeGrafter"/>
</dbReference>
<organism evidence="3 4">
    <name type="scientific">Smittium mucronatum</name>
    <dbReference type="NCBI Taxonomy" id="133383"/>
    <lineage>
        <taxon>Eukaryota</taxon>
        <taxon>Fungi</taxon>
        <taxon>Fungi incertae sedis</taxon>
        <taxon>Zoopagomycota</taxon>
        <taxon>Kickxellomycotina</taxon>
        <taxon>Harpellomycetes</taxon>
        <taxon>Harpellales</taxon>
        <taxon>Legeriomycetaceae</taxon>
        <taxon>Smittium</taxon>
    </lineage>
</organism>
<evidence type="ECO:0000259" key="2">
    <source>
        <dbReference type="SMART" id="SM01124"/>
    </source>
</evidence>
<protein>
    <submittedName>
        <fullName evidence="3">Lariat debranching enzyme</fullName>
    </submittedName>
</protein>
<dbReference type="GO" id="GO:0005634">
    <property type="term" value="C:nucleus"/>
    <property type="evidence" value="ECO:0007669"/>
    <property type="project" value="TreeGrafter"/>
</dbReference>
<dbReference type="OrthoDB" id="407609at2759"/>
<dbReference type="InterPro" id="IPR029052">
    <property type="entry name" value="Metallo-depent_PP-like"/>
</dbReference>
<dbReference type="STRING" id="133383.A0A1R0GS31"/>
<accession>A0A1R0GS31</accession>
<dbReference type="EMBL" id="LSSL01004161">
    <property type="protein sequence ID" value="OLY79703.1"/>
    <property type="molecule type" value="Genomic_DNA"/>
</dbReference>
<dbReference type="InterPro" id="IPR004843">
    <property type="entry name" value="Calcineurin-like_PHP"/>
</dbReference>
<dbReference type="PANTHER" id="PTHR12849:SF0">
    <property type="entry name" value="LARIAT DEBRANCHING ENZYME"/>
    <property type="match status" value="1"/>
</dbReference>
<sequence>MCCPPKYRKIGEFFRYYNGEKTAPIPTIFVGGNHESGIYNRELYYGGWAAKNIYFMGLSNVIWFKGLRIAGISGIDNEVNFKRGYFENFPFDPIERFKSLHQTRIFEIQKLCLLKQPLDIFVSHDWPSKIAKLGDTKALINVKPWFKSDIEHNKLGSKHLDTALLKLRPKFWFSAHLHVRFKVNISWDQYFRDLAISSNTSHLMPQRNHYGSAAESFNIITKNDDEINLEFDSNESVQGYSPKKSYHSFNPLNSEEIRLSDSDSAPINSEEIPISDSDSNSIDLENNSINPGNYNSSLSNSNKRLKVGPQTLQDTTSPQNPDGISQPFPEIFKEHFITNQTTGAESNAKENSNSIKLDIQKNDISNKRIESSFNFAENSSTTFLALDKCLPRRHFLEYFDFEVPAEISSGFQYDPEWIAILKSTQSLIPKTKFVEDSTLNFFSNPSSQLKSEIEKNRLELLNSIDSWDIPENFVKTAPPAISGTSIRAQYPSRGLKENAINHINPQTIAFCSKFDIPNIL</sequence>
<dbReference type="SMART" id="SM01124">
    <property type="entry name" value="DBR1"/>
    <property type="match status" value="1"/>
</dbReference>
<dbReference type="AlphaFoldDB" id="A0A1R0GS31"/>
<dbReference type="Pfam" id="PF00149">
    <property type="entry name" value="Metallophos"/>
    <property type="match status" value="1"/>
</dbReference>